<dbReference type="InterPro" id="IPR000700">
    <property type="entry name" value="PAS-assoc_C"/>
</dbReference>
<name>A0AA49JJN2_9BACT</name>
<dbReference type="InterPro" id="IPR005467">
    <property type="entry name" value="His_kinase_dom"/>
</dbReference>
<dbReference type="InterPro" id="IPR003594">
    <property type="entry name" value="HATPase_dom"/>
</dbReference>
<feature type="domain" description="PAS" evidence="8">
    <location>
        <begin position="272"/>
        <end position="342"/>
    </location>
</feature>
<dbReference type="Pfam" id="PF00512">
    <property type="entry name" value="HisKA"/>
    <property type="match status" value="1"/>
</dbReference>
<keyword evidence="6" id="KW-0175">Coiled coil</keyword>
<dbReference type="CDD" id="cd00130">
    <property type="entry name" value="PAS"/>
    <property type="match status" value="2"/>
</dbReference>
<evidence type="ECO:0000256" key="3">
    <source>
        <dbReference type="ARBA" id="ARBA00022553"/>
    </source>
</evidence>
<dbReference type="InterPro" id="IPR035965">
    <property type="entry name" value="PAS-like_dom_sf"/>
</dbReference>
<dbReference type="PROSITE" id="PS50113">
    <property type="entry name" value="PAC"/>
    <property type="match status" value="1"/>
</dbReference>
<feature type="domain" description="Histidine kinase" evidence="7">
    <location>
        <begin position="427"/>
        <end position="643"/>
    </location>
</feature>
<reference evidence="10" key="2">
    <citation type="journal article" date="2024" name="Antonie Van Leeuwenhoek">
        <title>Roseihalotalea indica gen. nov., sp. nov., a halophilic Bacteroidetes from mesopelagic Southwest Indian Ocean with higher carbohydrate metabolic potential.</title>
        <authorList>
            <person name="Chen B."/>
            <person name="Zhang M."/>
            <person name="Lin D."/>
            <person name="Ye J."/>
            <person name="Tang K."/>
        </authorList>
    </citation>
    <scope>NUCLEOTIDE SEQUENCE</scope>
    <source>
        <strain evidence="10">TK19036</strain>
    </source>
</reference>
<dbReference type="SMART" id="SM00091">
    <property type="entry name" value="PAS"/>
    <property type="match status" value="3"/>
</dbReference>
<dbReference type="Gene3D" id="3.30.565.10">
    <property type="entry name" value="Histidine kinase-like ATPase, C-terminal domain"/>
    <property type="match status" value="1"/>
</dbReference>
<dbReference type="InterPro" id="IPR004358">
    <property type="entry name" value="Sig_transdc_His_kin-like_C"/>
</dbReference>
<gene>
    <name evidence="10" type="ORF">K4G66_14320</name>
</gene>
<dbReference type="GO" id="GO:0000155">
    <property type="term" value="F:phosphorelay sensor kinase activity"/>
    <property type="evidence" value="ECO:0007669"/>
    <property type="project" value="InterPro"/>
</dbReference>
<dbReference type="Gene3D" id="3.30.450.20">
    <property type="entry name" value="PAS domain"/>
    <property type="match status" value="3"/>
</dbReference>
<dbReference type="PROSITE" id="PS50109">
    <property type="entry name" value="HIS_KIN"/>
    <property type="match status" value="1"/>
</dbReference>
<dbReference type="InterPro" id="IPR003661">
    <property type="entry name" value="HisK_dim/P_dom"/>
</dbReference>
<keyword evidence="3" id="KW-0597">Phosphoprotein</keyword>
<evidence type="ECO:0000259" key="7">
    <source>
        <dbReference type="PROSITE" id="PS50109"/>
    </source>
</evidence>
<comment type="catalytic activity">
    <reaction evidence="1">
        <text>ATP + protein L-histidine = ADP + protein N-phospho-L-histidine.</text>
        <dbReference type="EC" id="2.7.13.3"/>
    </reaction>
</comment>
<dbReference type="InterPro" id="IPR036097">
    <property type="entry name" value="HisK_dim/P_sf"/>
</dbReference>
<dbReference type="CDD" id="cd00075">
    <property type="entry name" value="HATPase"/>
    <property type="match status" value="1"/>
</dbReference>
<evidence type="ECO:0000256" key="1">
    <source>
        <dbReference type="ARBA" id="ARBA00000085"/>
    </source>
</evidence>
<dbReference type="SUPFAM" id="SSF55874">
    <property type="entry name" value="ATPase domain of HSP90 chaperone/DNA topoisomerase II/histidine kinase"/>
    <property type="match status" value="1"/>
</dbReference>
<dbReference type="NCBIfam" id="TIGR00229">
    <property type="entry name" value="sensory_box"/>
    <property type="match status" value="2"/>
</dbReference>
<dbReference type="Gene3D" id="1.10.287.130">
    <property type="match status" value="1"/>
</dbReference>
<evidence type="ECO:0000313" key="10">
    <source>
        <dbReference type="EMBL" id="WKN39867.1"/>
    </source>
</evidence>
<dbReference type="PANTHER" id="PTHR43304:SF1">
    <property type="entry name" value="PAC DOMAIN-CONTAINING PROTEIN"/>
    <property type="match status" value="1"/>
</dbReference>
<dbReference type="CDD" id="cd00082">
    <property type="entry name" value="HisKA"/>
    <property type="match status" value="1"/>
</dbReference>
<evidence type="ECO:0000256" key="4">
    <source>
        <dbReference type="ARBA" id="ARBA00022679"/>
    </source>
</evidence>
<dbReference type="EC" id="2.7.13.3" evidence="2"/>
<evidence type="ECO:0000256" key="6">
    <source>
        <dbReference type="SAM" id="Coils"/>
    </source>
</evidence>
<dbReference type="SMART" id="SM00388">
    <property type="entry name" value="HisKA"/>
    <property type="match status" value="1"/>
</dbReference>
<dbReference type="InterPro" id="IPR013656">
    <property type="entry name" value="PAS_4"/>
</dbReference>
<dbReference type="InterPro" id="IPR036890">
    <property type="entry name" value="HATPase_C_sf"/>
</dbReference>
<dbReference type="PROSITE" id="PS50112">
    <property type="entry name" value="PAS"/>
    <property type="match status" value="2"/>
</dbReference>
<reference evidence="10" key="1">
    <citation type="journal article" date="2023" name="Comput. Struct. Biotechnol. J.">
        <title>Discovery of a novel marine Bacteroidetes with a rich repertoire of carbohydrate-active enzymes.</title>
        <authorList>
            <person name="Chen B."/>
            <person name="Liu G."/>
            <person name="Chen Q."/>
            <person name="Wang H."/>
            <person name="Liu L."/>
            <person name="Tang K."/>
        </authorList>
    </citation>
    <scope>NUCLEOTIDE SEQUENCE</scope>
    <source>
        <strain evidence="10">TK19036</strain>
    </source>
</reference>
<evidence type="ECO:0000256" key="5">
    <source>
        <dbReference type="ARBA" id="ARBA00022777"/>
    </source>
</evidence>
<dbReference type="PRINTS" id="PR00344">
    <property type="entry name" value="BCTRLSENSOR"/>
</dbReference>
<accession>A0AA49JJN2</accession>
<protein>
    <recommendedName>
        <fullName evidence="2">histidine kinase</fullName>
        <ecNumber evidence="2">2.7.13.3</ecNumber>
    </recommendedName>
</protein>
<proteinExistence type="predicted"/>
<dbReference type="InterPro" id="IPR000014">
    <property type="entry name" value="PAS"/>
</dbReference>
<sequence>MLKVFETVPELYVILSPDLSILTASDAYLAATSTNRQHIVGKTIFDIFPYSIESHQTTSESRLNPFLQEVLASHKPVQTPVQRYEDEEVSEIYWSSLNTPVLDEAGSVQYIIHKVTEASANQQQHIQRLISQERSPFNKTSWKQIVDFIMQAPVGIGIFLGKDHLIELINPLMSEIMGRTPGQVIGKPVFEALPELEGQGFEEILSQVLTKGEPIDFKEAPVTLKREGELISGFYNTVYQPLKNALGEVIGIINVATDVTEQVGARQKVEQSERQLRILTNALPVLISYLDHEEKYRFVNQAYQEWFHKSPDELLGRTILEVVGKEAYQAAKKYIEGVLKGERLDFEARMPYRDDFVKYIHTSYVPDMREGKVVGFYALINDVTEQVKNRQALENLNQELAAANEELSTTNQELSLINADMDNFIYTASHDLRAPITNIEGLMTALLRNLSEENRQKPIISKLAELITNSVERFKKTIYELSQVTKIQREGNEDVSQVDITVLIREIILDMAAEIAQANAQFDLDLQTCAPISFSVKNARSVIYNLISNAIKYRSPDRQVVIRVRCHAVGGYLILTVQDNGLGMDLADESKIFGMFKRLHDHVEGSGVGLYIVKKIMDVAGGKIEVQSAVDQGTTFKVYFKQS</sequence>
<dbReference type="SUPFAM" id="SSF55785">
    <property type="entry name" value="PYP-like sensor domain (PAS domain)"/>
    <property type="match status" value="3"/>
</dbReference>
<feature type="coiled-coil region" evidence="6">
    <location>
        <begin position="386"/>
        <end position="420"/>
    </location>
</feature>
<feature type="domain" description="PAS" evidence="8">
    <location>
        <begin position="166"/>
        <end position="212"/>
    </location>
</feature>
<dbReference type="Pfam" id="PF08448">
    <property type="entry name" value="PAS_4"/>
    <property type="match status" value="3"/>
</dbReference>
<feature type="domain" description="PAC" evidence="9">
    <location>
        <begin position="213"/>
        <end position="271"/>
    </location>
</feature>
<dbReference type="Pfam" id="PF02518">
    <property type="entry name" value="HATPase_c"/>
    <property type="match status" value="1"/>
</dbReference>
<dbReference type="InterPro" id="IPR052162">
    <property type="entry name" value="Sensor_kinase/Photoreceptor"/>
</dbReference>
<dbReference type="PANTHER" id="PTHR43304">
    <property type="entry name" value="PHYTOCHROME-LIKE PROTEIN CPH1"/>
    <property type="match status" value="1"/>
</dbReference>
<evidence type="ECO:0000259" key="9">
    <source>
        <dbReference type="PROSITE" id="PS50113"/>
    </source>
</evidence>
<dbReference type="SMART" id="SM00387">
    <property type="entry name" value="HATPase_c"/>
    <property type="match status" value="1"/>
</dbReference>
<dbReference type="AlphaFoldDB" id="A0AA49JJN2"/>
<organism evidence="10">
    <name type="scientific">Roseihalotalea indica</name>
    <dbReference type="NCBI Taxonomy" id="2867963"/>
    <lineage>
        <taxon>Bacteria</taxon>
        <taxon>Pseudomonadati</taxon>
        <taxon>Bacteroidota</taxon>
        <taxon>Cytophagia</taxon>
        <taxon>Cytophagales</taxon>
        <taxon>Catalimonadaceae</taxon>
        <taxon>Roseihalotalea</taxon>
    </lineage>
</organism>
<evidence type="ECO:0000256" key="2">
    <source>
        <dbReference type="ARBA" id="ARBA00012438"/>
    </source>
</evidence>
<evidence type="ECO:0000259" key="8">
    <source>
        <dbReference type="PROSITE" id="PS50112"/>
    </source>
</evidence>
<keyword evidence="5" id="KW-0418">Kinase</keyword>
<keyword evidence="4" id="KW-0808">Transferase</keyword>
<dbReference type="SUPFAM" id="SSF47384">
    <property type="entry name" value="Homodimeric domain of signal transducing histidine kinase"/>
    <property type="match status" value="1"/>
</dbReference>
<dbReference type="EMBL" id="CP120682">
    <property type="protein sequence ID" value="WKN39867.1"/>
    <property type="molecule type" value="Genomic_DNA"/>
</dbReference>